<accession>A0A2T7A5N8</accession>
<protein>
    <submittedName>
        <fullName evidence="2">Uncharacterized protein</fullName>
    </submittedName>
</protein>
<name>A0A2T7A5N8_TUBBO</name>
<gene>
    <name evidence="2" type="ORF">B9Z19DRAFT_1073760</name>
</gene>
<keyword evidence="1" id="KW-1133">Transmembrane helix</keyword>
<keyword evidence="1" id="KW-0472">Membrane</keyword>
<dbReference type="EMBL" id="NESQ01000018">
    <property type="protein sequence ID" value="PUU83057.1"/>
    <property type="molecule type" value="Genomic_DNA"/>
</dbReference>
<sequence length="114" mass="12233">LPPVTPCTLFGRLIYFAVAALAMLAIHSTCSLSIASTHKSLGPKSLTSTIHPSIQPSSLPSLSEIPSKMYHCITPFLGSDSPPTAIERCRRTYAALLLVAGDFSFYRNGIPREG</sequence>
<dbReference type="Proteomes" id="UP000244722">
    <property type="component" value="Unassembled WGS sequence"/>
</dbReference>
<dbReference type="AlphaFoldDB" id="A0A2T7A5N8"/>
<organism evidence="2 3">
    <name type="scientific">Tuber borchii</name>
    <name type="common">White truffle</name>
    <dbReference type="NCBI Taxonomy" id="42251"/>
    <lineage>
        <taxon>Eukaryota</taxon>
        <taxon>Fungi</taxon>
        <taxon>Dikarya</taxon>
        <taxon>Ascomycota</taxon>
        <taxon>Pezizomycotina</taxon>
        <taxon>Pezizomycetes</taxon>
        <taxon>Pezizales</taxon>
        <taxon>Tuberaceae</taxon>
        <taxon>Tuber</taxon>
    </lineage>
</organism>
<proteinExistence type="predicted"/>
<evidence type="ECO:0000256" key="1">
    <source>
        <dbReference type="SAM" id="Phobius"/>
    </source>
</evidence>
<keyword evidence="1" id="KW-0812">Transmembrane</keyword>
<keyword evidence="3" id="KW-1185">Reference proteome</keyword>
<evidence type="ECO:0000313" key="3">
    <source>
        <dbReference type="Proteomes" id="UP000244722"/>
    </source>
</evidence>
<comment type="caution">
    <text evidence="2">The sequence shown here is derived from an EMBL/GenBank/DDBJ whole genome shotgun (WGS) entry which is preliminary data.</text>
</comment>
<evidence type="ECO:0000313" key="2">
    <source>
        <dbReference type="EMBL" id="PUU83057.1"/>
    </source>
</evidence>
<feature type="transmembrane region" description="Helical" evidence="1">
    <location>
        <begin position="13"/>
        <end position="35"/>
    </location>
</feature>
<reference evidence="2 3" key="1">
    <citation type="submission" date="2017-04" db="EMBL/GenBank/DDBJ databases">
        <title>Draft genome sequence of Tuber borchii Vittad., a whitish edible truffle.</title>
        <authorList>
            <consortium name="DOE Joint Genome Institute"/>
            <person name="Murat C."/>
            <person name="Kuo A."/>
            <person name="Barry K.W."/>
            <person name="Clum A."/>
            <person name="Dockter R.B."/>
            <person name="Fauchery L."/>
            <person name="Iotti M."/>
            <person name="Kohler A."/>
            <person name="Labutti K."/>
            <person name="Lindquist E.A."/>
            <person name="Lipzen A."/>
            <person name="Ohm R.A."/>
            <person name="Wang M."/>
            <person name="Grigoriev I.V."/>
            <person name="Zambonelli A."/>
            <person name="Martin F.M."/>
        </authorList>
    </citation>
    <scope>NUCLEOTIDE SEQUENCE [LARGE SCALE GENOMIC DNA]</scope>
    <source>
        <strain evidence="2 3">Tbo3840</strain>
    </source>
</reference>
<feature type="non-terminal residue" evidence="2">
    <location>
        <position position="1"/>
    </location>
</feature>